<dbReference type="Ensembl" id="ENSLLET00000006791.1">
    <property type="protein sequence ID" value="ENSLLEP00000006520.1"/>
    <property type="gene ID" value="ENSLLEG00000004121.1"/>
</dbReference>
<evidence type="ECO:0000256" key="6">
    <source>
        <dbReference type="SAM" id="MobiDB-lite"/>
    </source>
</evidence>
<feature type="region of interest" description="Disordered" evidence="6">
    <location>
        <begin position="70"/>
        <end position="99"/>
    </location>
</feature>
<dbReference type="PANTHER" id="PTHR33690">
    <property type="entry name" value="DUF4605 DOMAIN-CONTAINING PROTEIN"/>
    <property type="match status" value="1"/>
</dbReference>
<evidence type="ECO:0000256" key="3">
    <source>
        <dbReference type="ARBA" id="ARBA00022692"/>
    </source>
</evidence>
<evidence type="ECO:0000256" key="5">
    <source>
        <dbReference type="ARBA" id="ARBA00023136"/>
    </source>
</evidence>
<feature type="region of interest" description="Disordered" evidence="6">
    <location>
        <begin position="1"/>
        <end position="38"/>
    </location>
</feature>
<keyword evidence="5 7" id="KW-0472">Membrane</keyword>
<name>A0A8C5LXG7_9ANUR</name>
<reference evidence="9" key="1">
    <citation type="submission" date="2025-08" db="UniProtKB">
        <authorList>
            <consortium name="Ensembl"/>
        </authorList>
    </citation>
    <scope>IDENTIFICATION</scope>
</reference>
<comment type="similarity">
    <text evidence="2">Belongs to the FAM241 family.</text>
</comment>
<feature type="transmembrane region" description="Helical" evidence="7">
    <location>
        <begin position="177"/>
        <end position="207"/>
    </location>
</feature>
<feature type="domain" description="DUF4605" evidence="8">
    <location>
        <begin position="150"/>
        <end position="208"/>
    </location>
</feature>
<sequence length="208" mass="22015">RSGGARPSDIVAGRGGVRATALPSPPPSGARAALKGDDERTVAVSTACSTRAAAAPHLTGAWRISAPQLAPAAPRANHKPGPAPRSLRTARASRGRRRKVISTGLVKEKRLNAGNAPVTSSTSLPIMKRALSDQDSTAELIIDDYKKMGTLFGELNKILIGAGFSRMYFGERTVEPVLILFFAVMLWFLGLQALGLVSILCLVILHIQ</sequence>
<evidence type="ECO:0000256" key="2">
    <source>
        <dbReference type="ARBA" id="ARBA00006165"/>
    </source>
</evidence>
<evidence type="ECO:0000256" key="1">
    <source>
        <dbReference type="ARBA" id="ARBA00004167"/>
    </source>
</evidence>
<dbReference type="AlphaFoldDB" id="A0A8C5LXG7"/>
<reference evidence="9" key="2">
    <citation type="submission" date="2025-09" db="UniProtKB">
        <authorList>
            <consortium name="Ensembl"/>
        </authorList>
    </citation>
    <scope>IDENTIFICATION</scope>
</reference>
<comment type="subcellular location">
    <subcellularLocation>
        <location evidence="1">Membrane</location>
        <topology evidence="1">Single-pass membrane protein</topology>
    </subcellularLocation>
</comment>
<dbReference type="OrthoDB" id="9903800at2759"/>
<dbReference type="PANTHER" id="PTHR33690:SF1">
    <property type="entry name" value="FAMILY WITH SEQUENCE SIMILARITY 241 MEMBER A"/>
    <property type="match status" value="1"/>
</dbReference>
<accession>A0A8C5LXG7</accession>
<dbReference type="Pfam" id="PF15378">
    <property type="entry name" value="DUF4605"/>
    <property type="match status" value="1"/>
</dbReference>
<evidence type="ECO:0000313" key="10">
    <source>
        <dbReference type="Proteomes" id="UP000694569"/>
    </source>
</evidence>
<proteinExistence type="inferred from homology"/>
<dbReference type="InterPro" id="IPR052502">
    <property type="entry name" value="FAM241_domain"/>
</dbReference>
<protein>
    <submittedName>
        <fullName evidence="9">Family with sequence similarity 241 member A</fullName>
    </submittedName>
</protein>
<evidence type="ECO:0000256" key="7">
    <source>
        <dbReference type="SAM" id="Phobius"/>
    </source>
</evidence>
<organism evidence="9 10">
    <name type="scientific">Leptobrachium leishanense</name>
    <name type="common">Leishan spiny toad</name>
    <dbReference type="NCBI Taxonomy" id="445787"/>
    <lineage>
        <taxon>Eukaryota</taxon>
        <taxon>Metazoa</taxon>
        <taxon>Chordata</taxon>
        <taxon>Craniata</taxon>
        <taxon>Vertebrata</taxon>
        <taxon>Euteleostomi</taxon>
        <taxon>Amphibia</taxon>
        <taxon>Batrachia</taxon>
        <taxon>Anura</taxon>
        <taxon>Pelobatoidea</taxon>
        <taxon>Megophryidae</taxon>
        <taxon>Leptobrachium</taxon>
    </lineage>
</organism>
<keyword evidence="3 7" id="KW-0812">Transmembrane</keyword>
<keyword evidence="4 7" id="KW-1133">Transmembrane helix</keyword>
<dbReference type="GO" id="GO:0016020">
    <property type="term" value="C:membrane"/>
    <property type="evidence" value="ECO:0007669"/>
    <property type="project" value="UniProtKB-SubCell"/>
</dbReference>
<evidence type="ECO:0000256" key="4">
    <source>
        <dbReference type="ARBA" id="ARBA00022989"/>
    </source>
</evidence>
<dbReference type="GeneTree" id="ENSGT00940000154340"/>
<dbReference type="InterPro" id="IPR027953">
    <property type="entry name" value="DUF4605"/>
</dbReference>
<gene>
    <name evidence="9" type="primary">FAM241A</name>
</gene>
<keyword evidence="10" id="KW-1185">Reference proteome</keyword>
<evidence type="ECO:0000259" key="8">
    <source>
        <dbReference type="Pfam" id="PF15378"/>
    </source>
</evidence>
<dbReference type="Proteomes" id="UP000694569">
    <property type="component" value="Unplaced"/>
</dbReference>
<evidence type="ECO:0000313" key="9">
    <source>
        <dbReference type="Ensembl" id="ENSLLEP00000006520.1"/>
    </source>
</evidence>